<dbReference type="AlphaFoldDB" id="A0AAN7AIQ7"/>
<protein>
    <submittedName>
        <fullName evidence="2">Uncharacterized protein</fullName>
    </submittedName>
</protein>
<feature type="transmembrane region" description="Helical" evidence="1">
    <location>
        <begin position="349"/>
        <end position="372"/>
    </location>
</feature>
<feature type="transmembrane region" description="Helical" evidence="1">
    <location>
        <begin position="318"/>
        <end position="337"/>
    </location>
</feature>
<comment type="caution">
    <text evidence="2">The sequence shown here is derived from an EMBL/GenBank/DDBJ whole genome shotgun (WGS) entry which is preliminary data.</text>
</comment>
<feature type="transmembrane region" description="Helical" evidence="1">
    <location>
        <begin position="384"/>
        <end position="411"/>
    </location>
</feature>
<sequence>MKLQVTWKLPLATLLSQFSRPPLNSSVWTNTSVFLLSRVIGNPICTIASLLRTISACEQRIKALRQRISHAPPSTGLRKRKQLRKYSFHKTESLTTKLALIQVSTDEWGVIGSEQVLLDILDQLYYHEIPDEKFQRILDLINTTAGKLAADRSTAILPVFAAEFQFITSIGAAYWRVIGMEPHPGLWTNIEAYSIAMSAPFLYMVPAVFLSAIIGVSQTERSIPRILKGFYEELAREQEQPSNEKMEVVSLENQSQVELESPAADEEKGIITIVEEEKKPITVNGKQTILERIAHGGMYSWRPEILLPRNLSKSWPHITLATIMVLLSVFVAGWISYRVPPEGFDCRNAGQMALLGTWLLSFAFEFVFVLAMDRLSHLQLRESWLYEIMFVKDCVMGAAAVVMILVVQVGIFNRCDCFSLWGRVPVAFPQIPEVAAVLMRRIEFEWPAVTFGWIMIELGLCGGIWWYYRDAIAVYNQQDLEMTIEIPGGQGGQKI</sequence>
<evidence type="ECO:0000313" key="2">
    <source>
        <dbReference type="EMBL" id="KAK4187135.1"/>
    </source>
</evidence>
<reference evidence="2" key="2">
    <citation type="submission" date="2023-05" db="EMBL/GenBank/DDBJ databases">
        <authorList>
            <consortium name="Lawrence Berkeley National Laboratory"/>
            <person name="Steindorff A."/>
            <person name="Hensen N."/>
            <person name="Bonometti L."/>
            <person name="Westerberg I."/>
            <person name="Brannstrom I.O."/>
            <person name="Guillou S."/>
            <person name="Cros-Aarteil S."/>
            <person name="Calhoun S."/>
            <person name="Haridas S."/>
            <person name="Kuo A."/>
            <person name="Mondo S."/>
            <person name="Pangilinan J."/>
            <person name="Riley R."/>
            <person name="Labutti K."/>
            <person name="Andreopoulos B."/>
            <person name="Lipzen A."/>
            <person name="Chen C."/>
            <person name="Yanf M."/>
            <person name="Daum C."/>
            <person name="Ng V."/>
            <person name="Clum A."/>
            <person name="Ohm R."/>
            <person name="Martin F."/>
            <person name="Silar P."/>
            <person name="Natvig D."/>
            <person name="Lalanne C."/>
            <person name="Gautier V."/>
            <person name="Ament-Velasquez S.L."/>
            <person name="Kruys A."/>
            <person name="Hutchinson M.I."/>
            <person name="Powell A.J."/>
            <person name="Barry K."/>
            <person name="Miller A.N."/>
            <person name="Grigoriev I.V."/>
            <person name="Debuchy R."/>
            <person name="Gladieux P."/>
            <person name="Thoren M.H."/>
            <person name="Johannesson H."/>
        </authorList>
    </citation>
    <scope>NUCLEOTIDE SEQUENCE</scope>
    <source>
        <strain evidence="2">PSN309</strain>
    </source>
</reference>
<feature type="transmembrane region" description="Helical" evidence="1">
    <location>
        <begin position="448"/>
        <end position="468"/>
    </location>
</feature>
<reference evidence="2" key="1">
    <citation type="journal article" date="2023" name="Mol. Phylogenet. Evol.">
        <title>Genome-scale phylogeny and comparative genomics of the fungal order Sordariales.</title>
        <authorList>
            <person name="Hensen N."/>
            <person name="Bonometti L."/>
            <person name="Westerberg I."/>
            <person name="Brannstrom I.O."/>
            <person name="Guillou S."/>
            <person name="Cros-Aarteil S."/>
            <person name="Calhoun S."/>
            <person name="Haridas S."/>
            <person name="Kuo A."/>
            <person name="Mondo S."/>
            <person name="Pangilinan J."/>
            <person name="Riley R."/>
            <person name="LaButti K."/>
            <person name="Andreopoulos B."/>
            <person name="Lipzen A."/>
            <person name="Chen C."/>
            <person name="Yan M."/>
            <person name="Daum C."/>
            <person name="Ng V."/>
            <person name="Clum A."/>
            <person name="Steindorff A."/>
            <person name="Ohm R.A."/>
            <person name="Martin F."/>
            <person name="Silar P."/>
            <person name="Natvig D.O."/>
            <person name="Lalanne C."/>
            <person name="Gautier V."/>
            <person name="Ament-Velasquez S.L."/>
            <person name="Kruys A."/>
            <person name="Hutchinson M.I."/>
            <person name="Powell A.J."/>
            <person name="Barry K."/>
            <person name="Miller A.N."/>
            <person name="Grigoriev I.V."/>
            <person name="Debuchy R."/>
            <person name="Gladieux P."/>
            <person name="Hiltunen Thoren M."/>
            <person name="Johannesson H."/>
        </authorList>
    </citation>
    <scope>NUCLEOTIDE SEQUENCE</scope>
    <source>
        <strain evidence="2">PSN309</strain>
    </source>
</reference>
<accession>A0AAN7AIQ7</accession>
<gene>
    <name evidence="2" type="ORF">QBC35DRAFT_385585</name>
</gene>
<keyword evidence="1" id="KW-0472">Membrane</keyword>
<feature type="transmembrane region" description="Helical" evidence="1">
    <location>
        <begin position="195"/>
        <end position="216"/>
    </location>
</feature>
<evidence type="ECO:0000256" key="1">
    <source>
        <dbReference type="SAM" id="Phobius"/>
    </source>
</evidence>
<name>A0AAN7AIQ7_9PEZI</name>
<evidence type="ECO:0000313" key="3">
    <source>
        <dbReference type="Proteomes" id="UP001302126"/>
    </source>
</evidence>
<keyword evidence="1" id="KW-0812">Transmembrane</keyword>
<keyword evidence="3" id="KW-1185">Reference proteome</keyword>
<organism evidence="2 3">
    <name type="scientific">Podospora australis</name>
    <dbReference type="NCBI Taxonomy" id="1536484"/>
    <lineage>
        <taxon>Eukaryota</taxon>
        <taxon>Fungi</taxon>
        <taxon>Dikarya</taxon>
        <taxon>Ascomycota</taxon>
        <taxon>Pezizomycotina</taxon>
        <taxon>Sordariomycetes</taxon>
        <taxon>Sordariomycetidae</taxon>
        <taxon>Sordariales</taxon>
        <taxon>Podosporaceae</taxon>
        <taxon>Podospora</taxon>
    </lineage>
</organism>
<keyword evidence="1" id="KW-1133">Transmembrane helix</keyword>
<proteinExistence type="predicted"/>
<dbReference type="Proteomes" id="UP001302126">
    <property type="component" value="Unassembled WGS sequence"/>
</dbReference>
<dbReference type="EMBL" id="MU864408">
    <property type="protein sequence ID" value="KAK4187135.1"/>
    <property type="molecule type" value="Genomic_DNA"/>
</dbReference>
<feature type="transmembrane region" description="Helical" evidence="1">
    <location>
        <begin position="155"/>
        <end position="175"/>
    </location>
</feature>